<dbReference type="EMBL" id="ML122277">
    <property type="protein sequence ID" value="RPD58112.1"/>
    <property type="molecule type" value="Genomic_DNA"/>
</dbReference>
<dbReference type="Proteomes" id="UP000313359">
    <property type="component" value="Unassembled WGS sequence"/>
</dbReference>
<organism evidence="1 2">
    <name type="scientific">Lentinus tigrinus ALCF2SS1-6</name>
    <dbReference type="NCBI Taxonomy" id="1328759"/>
    <lineage>
        <taxon>Eukaryota</taxon>
        <taxon>Fungi</taxon>
        <taxon>Dikarya</taxon>
        <taxon>Basidiomycota</taxon>
        <taxon>Agaricomycotina</taxon>
        <taxon>Agaricomycetes</taxon>
        <taxon>Polyporales</taxon>
        <taxon>Polyporaceae</taxon>
        <taxon>Lentinus</taxon>
    </lineage>
</organism>
<reference evidence="1" key="1">
    <citation type="journal article" date="2018" name="Genome Biol. Evol.">
        <title>Genomics and development of Lentinus tigrinus, a white-rot wood-decaying mushroom with dimorphic fruiting bodies.</title>
        <authorList>
            <person name="Wu B."/>
            <person name="Xu Z."/>
            <person name="Knudson A."/>
            <person name="Carlson A."/>
            <person name="Chen N."/>
            <person name="Kovaka S."/>
            <person name="LaButti K."/>
            <person name="Lipzen A."/>
            <person name="Pennachio C."/>
            <person name="Riley R."/>
            <person name="Schakwitz W."/>
            <person name="Umezawa K."/>
            <person name="Ohm R.A."/>
            <person name="Grigoriev I.V."/>
            <person name="Nagy L.G."/>
            <person name="Gibbons J."/>
            <person name="Hibbett D."/>
        </authorList>
    </citation>
    <scope>NUCLEOTIDE SEQUENCE [LARGE SCALE GENOMIC DNA]</scope>
    <source>
        <strain evidence="1">ALCF2SS1-6</strain>
    </source>
</reference>
<keyword evidence="2" id="KW-1185">Reference proteome</keyword>
<gene>
    <name evidence="1" type="ORF">L227DRAFT_565018</name>
</gene>
<evidence type="ECO:0000313" key="2">
    <source>
        <dbReference type="Proteomes" id="UP000313359"/>
    </source>
</evidence>
<protein>
    <submittedName>
        <fullName evidence="1">Uncharacterized protein</fullName>
    </submittedName>
</protein>
<name>A0A5C2S3P1_9APHY</name>
<evidence type="ECO:0000313" key="1">
    <source>
        <dbReference type="EMBL" id="RPD58112.1"/>
    </source>
</evidence>
<proteinExistence type="predicted"/>
<dbReference type="AlphaFoldDB" id="A0A5C2S3P1"/>
<sequence>MSYMVVAKVKHGRCGAETASASAAAATLRMDEARGKSIRVRVGRRRRTGGRRVRKVPAGQTSHLRLRLSATALALGPEGARAYAGQRQPNDPHALAASSTYERARCRETGTGEAAGVSRPTMAASADDFHALHRMRPRGPNMDRGRAASARVTYLPVRARPVLSLPSGMSGCARRRGLRGKRGLHDGSRGSHIADELVRAANINYGSLGTPRENLKI</sequence>
<accession>A0A5C2S3P1</accession>